<dbReference type="Pfam" id="PF00384">
    <property type="entry name" value="Molybdopterin"/>
    <property type="match status" value="1"/>
</dbReference>
<comment type="cofactor">
    <cofactor evidence="2">
        <name>[4Fe-4S] cluster</name>
        <dbReference type="ChEBI" id="CHEBI:49883"/>
    </cofactor>
</comment>
<dbReference type="PANTHER" id="PTHR43105">
    <property type="entry name" value="RESPIRATORY NITRATE REDUCTASE"/>
    <property type="match status" value="1"/>
</dbReference>
<keyword evidence="4" id="KW-0004">4Fe-4S</keyword>
<dbReference type="GO" id="GO:0043546">
    <property type="term" value="F:molybdopterin cofactor binding"/>
    <property type="evidence" value="ECO:0007669"/>
    <property type="project" value="InterPro"/>
</dbReference>
<dbReference type="AlphaFoldDB" id="A0A2N4U3S5"/>
<dbReference type="SUPFAM" id="SSF53706">
    <property type="entry name" value="Formate dehydrogenase/DMSO reductase, domains 1-3"/>
    <property type="match status" value="1"/>
</dbReference>
<keyword evidence="6" id="KW-0479">Metal-binding</keyword>
<dbReference type="GO" id="GO:0016020">
    <property type="term" value="C:membrane"/>
    <property type="evidence" value="ECO:0007669"/>
    <property type="project" value="TreeGrafter"/>
</dbReference>
<dbReference type="CDD" id="cd02787">
    <property type="entry name" value="MopB_CT_ydeP"/>
    <property type="match status" value="1"/>
</dbReference>
<dbReference type="Proteomes" id="UP000234190">
    <property type="component" value="Unassembled WGS sequence"/>
</dbReference>
<dbReference type="GO" id="GO:1990204">
    <property type="term" value="C:oxidoreductase complex"/>
    <property type="evidence" value="ECO:0007669"/>
    <property type="project" value="UniProtKB-ARBA"/>
</dbReference>
<organism evidence="12 13">
    <name type="scientific">Pollutimonas subterranea</name>
    <dbReference type="NCBI Taxonomy" id="2045210"/>
    <lineage>
        <taxon>Bacteria</taxon>
        <taxon>Pseudomonadati</taxon>
        <taxon>Pseudomonadota</taxon>
        <taxon>Betaproteobacteria</taxon>
        <taxon>Burkholderiales</taxon>
        <taxon>Alcaligenaceae</taxon>
        <taxon>Pollutimonas</taxon>
    </lineage>
</organism>
<feature type="domain" description="Molybdopterin oxidoreductase" evidence="10">
    <location>
        <begin position="110"/>
        <end position="404"/>
    </location>
</feature>
<dbReference type="NCBIfam" id="TIGR01701">
    <property type="entry name" value="Fdhalpha-like"/>
    <property type="match status" value="1"/>
</dbReference>
<dbReference type="GO" id="GO:0045333">
    <property type="term" value="P:cellular respiration"/>
    <property type="evidence" value="ECO:0007669"/>
    <property type="project" value="UniProtKB-ARBA"/>
</dbReference>
<evidence type="ECO:0000256" key="3">
    <source>
        <dbReference type="ARBA" id="ARBA00010312"/>
    </source>
</evidence>
<dbReference type="SUPFAM" id="SSF50692">
    <property type="entry name" value="ADC-like"/>
    <property type="match status" value="1"/>
</dbReference>
<dbReference type="GO" id="GO:0051539">
    <property type="term" value="F:4 iron, 4 sulfur cluster binding"/>
    <property type="evidence" value="ECO:0007669"/>
    <property type="project" value="UniProtKB-KW"/>
</dbReference>
<evidence type="ECO:0000256" key="6">
    <source>
        <dbReference type="ARBA" id="ARBA00022723"/>
    </source>
</evidence>
<dbReference type="InterPro" id="IPR037951">
    <property type="entry name" value="MopB_CT_YdeP"/>
</dbReference>
<dbReference type="RefSeq" id="WP_102074228.1">
    <property type="nucleotide sequence ID" value="NZ_PDNW01000009.1"/>
</dbReference>
<keyword evidence="8" id="KW-0408">Iron</keyword>
<dbReference type="EMBL" id="PDNW01000009">
    <property type="protein sequence ID" value="PLC49675.1"/>
    <property type="molecule type" value="Genomic_DNA"/>
</dbReference>
<feature type="domain" description="Molybdopterin dinucleotide-binding" evidence="11">
    <location>
        <begin position="646"/>
        <end position="753"/>
    </location>
</feature>
<accession>A0A2N4U3S5</accession>
<comment type="caution">
    <text evidence="12">The sequence shown here is derived from an EMBL/GenBank/DDBJ whole genome shotgun (WGS) entry which is preliminary data.</text>
</comment>
<dbReference type="InterPro" id="IPR050123">
    <property type="entry name" value="Prok_molybdopt-oxidoreductase"/>
</dbReference>
<name>A0A2N4U3S5_9BURK</name>
<sequence>MNKKLRYHPYEQPAGGWGSLKSLARYSLRQGAVGTAKDLMTYHNKVGGYMCVSCAWAKPAEPHAGEFCENGAKATFWELTSKRTTPSFFAGHTVAELLAWDDHDLEDQGRLTHPMRYDAHTDHYVEVSWREAFADIGQQLRGLDPKSVVFYTSGRASLETSYMYQLFARMYGCNNLPDSSNMCHETTSVALPESLGVSVGTVMLDDFEQTDCILSFGQNVGTNSPRMLHQLQEARERDVPVIVFNPLREKGWEEFVNPQRPGQMITNTPTQISTEYYQVRTGGDIAAVMGMCKALIEWDAEAVTTGLSRVLDVAFIEEHTHGFEAFAKAVLAYTWPQLEEASGLSRAAIEVAARTYQNAQAVIAIYGMGLTQHRGGSDSVQMLVNLLLLRGNIGKPGAGICPVRGHSNVQGQRTVGISEKTKLVPLDRLAELYGFEPPREDGLTTVDACKGVINGSVRAFVGMGGNFVRAIPERDIMEPAWRKLSLSVNVATKLNRTHLITAKTTYLLPCLGRIEHDHQASGLQVVTMEDSTSCIHASRGQATPASEHLLSEARIVAELAKSTLEPNPKVPWDDWVGNYGLVRDAIEATYPDDFRDYNSRMDTPGGFHRYSAARHRKWNTDTGKGNFLVPSSLSASFDDGRDANVLRLMTLRSNDQFNTTVYGYRDRFRGIYGSRMVLMMNSQDMNRLGIANEAMVSITTVADDGVHRSMDGFKVIEYNVPPGCCAGYYPECNALIPLWQHDQKSKTPAAKSIPVRVAAMT</sequence>
<dbReference type="Pfam" id="PF01568">
    <property type="entry name" value="Molydop_binding"/>
    <property type="match status" value="1"/>
</dbReference>
<dbReference type="InterPro" id="IPR009010">
    <property type="entry name" value="Asp_de-COase-like_dom_sf"/>
</dbReference>
<dbReference type="InterPro" id="IPR006656">
    <property type="entry name" value="Mopterin_OxRdtase"/>
</dbReference>
<dbReference type="Gene3D" id="3.40.228.10">
    <property type="entry name" value="Dimethylsulfoxide Reductase, domain 2"/>
    <property type="match status" value="1"/>
</dbReference>
<keyword evidence="13" id="KW-1185">Reference proteome</keyword>
<dbReference type="PIRSF" id="PIRSF000144">
    <property type="entry name" value="CbbBc"/>
    <property type="match status" value="1"/>
</dbReference>
<evidence type="ECO:0000256" key="7">
    <source>
        <dbReference type="ARBA" id="ARBA00023002"/>
    </source>
</evidence>
<comment type="cofactor">
    <cofactor evidence="1">
        <name>Mo-bis(molybdopterin guanine dinucleotide)</name>
        <dbReference type="ChEBI" id="CHEBI:60539"/>
    </cofactor>
</comment>
<proteinExistence type="inferred from homology"/>
<keyword evidence="7" id="KW-0560">Oxidoreductase</keyword>
<dbReference type="CDD" id="cd02767">
    <property type="entry name" value="MopB_ydeP"/>
    <property type="match status" value="1"/>
</dbReference>
<evidence type="ECO:0000256" key="1">
    <source>
        <dbReference type="ARBA" id="ARBA00001942"/>
    </source>
</evidence>
<dbReference type="GO" id="GO:0008863">
    <property type="term" value="F:formate dehydrogenase (NAD+) activity"/>
    <property type="evidence" value="ECO:0007669"/>
    <property type="project" value="InterPro"/>
</dbReference>
<dbReference type="OrthoDB" id="5287431at2"/>
<evidence type="ECO:0000313" key="12">
    <source>
        <dbReference type="EMBL" id="PLC49675.1"/>
    </source>
</evidence>
<dbReference type="PANTHER" id="PTHR43105:SF4">
    <property type="entry name" value="PROTEIN YDEP"/>
    <property type="match status" value="1"/>
</dbReference>
<evidence type="ECO:0000256" key="8">
    <source>
        <dbReference type="ARBA" id="ARBA00023004"/>
    </source>
</evidence>
<evidence type="ECO:0000259" key="10">
    <source>
        <dbReference type="Pfam" id="PF00384"/>
    </source>
</evidence>
<evidence type="ECO:0000256" key="5">
    <source>
        <dbReference type="ARBA" id="ARBA00022505"/>
    </source>
</evidence>
<evidence type="ECO:0000259" key="11">
    <source>
        <dbReference type="Pfam" id="PF01568"/>
    </source>
</evidence>
<dbReference type="InterPro" id="IPR041953">
    <property type="entry name" value="YdeP_MopB"/>
</dbReference>
<dbReference type="GO" id="GO:0030151">
    <property type="term" value="F:molybdenum ion binding"/>
    <property type="evidence" value="ECO:0007669"/>
    <property type="project" value="InterPro"/>
</dbReference>
<evidence type="ECO:0000256" key="2">
    <source>
        <dbReference type="ARBA" id="ARBA00001966"/>
    </source>
</evidence>
<evidence type="ECO:0000256" key="9">
    <source>
        <dbReference type="ARBA" id="ARBA00023014"/>
    </source>
</evidence>
<evidence type="ECO:0000313" key="13">
    <source>
        <dbReference type="Proteomes" id="UP000234190"/>
    </source>
</evidence>
<reference evidence="12 13" key="1">
    <citation type="submission" date="2017-10" db="EMBL/GenBank/DDBJ databases">
        <title>Two draft genome sequences of Pusillimonas sp. strains isolated from a nitrate- and radionuclide-contaminated groundwater in Russia.</title>
        <authorList>
            <person name="Grouzdev D.S."/>
            <person name="Tourova T.P."/>
            <person name="Goeva M.A."/>
            <person name="Babich T.L."/>
            <person name="Sokolova D.S."/>
            <person name="Abdullin R."/>
            <person name="Poltaraus A.B."/>
            <person name="Toshchakov S.V."/>
            <person name="Nazina T.N."/>
        </authorList>
    </citation>
    <scope>NUCLEOTIDE SEQUENCE [LARGE SCALE GENOMIC DNA]</scope>
    <source>
        <strain evidence="12 13">JR1/69-3-13</strain>
    </source>
</reference>
<keyword evidence="5" id="KW-0500">Molybdenum</keyword>
<evidence type="ECO:0000256" key="4">
    <source>
        <dbReference type="ARBA" id="ARBA00022485"/>
    </source>
</evidence>
<comment type="similarity">
    <text evidence="3">Belongs to the prokaryotic molybdopterin-containing oxidoreductase family.</text>
</comment>
<dbReference type="InterPro" id="IPR006657">
    <property type="entry name" value="MoPterin_dinucl-bd_dom"/>
</dbReference>
<keyword evidence="9" id="KW-0411">Iron-sulfur</keyword>
<dbReference type="InterPro" id="IPR010046">
    <property type="entry name" value="Mopterin_OxRdtse_a_bac"/>
</dbReference>
<protein>
    <submittedName>
        <fullName evidence="12">Formate dehydrogenase</fullName>
    </submittedName>
</protein>
<dbReference type="Gene3D" id="3.40.50.740">
    <property type="match status" value="1"/>
</dbReference>
<gene>
    <name evidence="12" type="ORF">CR159_12210</name>
</gene>